<dbReference type="GO" id="GO:0016757">
    <property type="term" value="F:glycosyltransferase activity"/>
    <property type="evidence" value="ECO:0007669"/>
    <property type="project" value="UniProtKB-KW"/>
</dbReference>
<dbReference type="AlphaFoldDB" id="X0UYU6"/>
<keyword evidence="2" id="KW-0328">Glycosyltransferase</keyword>
<dbReference type="InterPro" id="IPR050834">
    <property type="entry name" value="Glycosyltransf_2"/>
</dbReference>
<evidence type="ECO:0000256" key="1">
    <source>
        <dbReference type="ARBA" id="ARBA00006739"/>
    </source>
</evidence>
<evidence type="ECO:0000259" key="4">
    <source>
        <dbReference type="Pfam" id="PF00535"/>
    </source>
</evidence>
<dbReference type="PANTHER" id="PTHR43685">
    <property type="entry name" value="GLYCOSYLTRANSFERASE"/>
    <property type="match status" value="1"/>
</dbReference>
<gene>
    <name evidence="5" type="ORF">S01H1_46133</name>
</gene>
<dbReference type="SUPFAM" id="SSF53448">
    <property type="entry name" value="Nucleotide-diphospho-sugar transferases"/>
    <property type="match status" value="1"/>
</dbReference>
<evidence type="ECO:0000313" key="5">
    <source>
        <dbReference type="EMBL" id="GAG05453.1"/>
    </source>
</evidence>
<feature type="domain" description="Glycosyltransferase 2-like" evidence="4">
    <location>
        <begin position="7"/>
        <end position="163"/>
    </location>
</feature>
<dbReference type="EMBL" id="BARS01029517">
    <property type="protein sequence ID" value="GAG05453.1"/>
    <property type="molecule type" value="Genomic_DNA"/>
</dbReference>
<dbReference type="InterPro" id="IPR029044">
    <property type="entry name" value="Nucleotide-diphossugar_trans"/>
</dbReference>
<dbReference type="PANTHER" id="PTHR43685:SF5">
    <property type="entry name" value="GLYCOSYLTRANSFERASE EPSE-RELATED"/>
    <property type="match status" value="1"/>
</dbReference>
<protein>
    <recommendedName>
        <fullName evidence="4">Glycosyltransferase 2-like domain-containing protein</fullName>
    </recommendedName>
</protein>
<evidence type="ECO:0000256" key="3">
    <source>
        <dbReference type="ARBA" id="ARBA00022679"/>
    </source>
</evidence>
<dbReference type="CDD" id="cd00761">
    <property type="entry name" value="Glyco_tranf_GTA_type"/>
    <property type="match status" value="1"/>
</dbReference>
<comment type="caution">
    <text evidence="5">The sequence shown here is derived from an EMBL/GenBank/DDBJ whole genome shotgun (WGS) entry which is preliminary data.</text>
</comment>
<accession>X0UYU6</accession>
<organism evidence="5">
    <name type="scientific">marine sediment metagenome</name>
    <dbReference type="NCBI Taxonomy" id="412755"/>
    <lineage>
        <taxon>unclassified sequences</taxon>
        <taxon>metagenomes</taxon>
        <taxon>ecological metagenomes</taxon>
    </lineage>
</organism>
<proteinExistence type="inferred from homology"/>
<comment type="similarity">
    <text evidence="1">Belongs to the glycosyltransferase 2 family.</text>
</comment>
<sequence length="182" mass="20126">MTTPLISVLIPMYNASAGVRPTLQSIINQTIDDYEVVIVDDGSTDDSVAIARGTFPEARIISQENAGITEALNHGLNHCRGEFIARLDCFDMSLPDRFENQVRAFENDLELGAVGGHMLLYEMDGFELGVCRFPISPEDTLAEILNGNAALPHTGAMIRKDYLLQIGGYDPFYNGREDVELW</sequence>
<evidence type="ECO:0000256" key="2">
    <source>
        <dbReference type="ARBA" id="ARBA00022676"/>
    </source>
</evidence>
<dbReference type="InterPro" id="IPR001173">
    <property type="entry name" value="Glyco_trans_2-like"/>
</dbReference>
<dbReference type="Pfam" id="PF00535">
    <property type="entry name" value="Glycos_transf_2"/>
    <property type="match status" value="1"/>
</dbReference>
<name>X0UYU6_9ZZZZ</name>
<keyword evidence="3" id="KW-0808">Transferase</keyword>
<dbReference type="Gene3D" id="3.90.550.10">
    <property type="entry name" value="Spore Coat Polysaccharide Biosynthesis Protein SpsA, Chain A"/>
    <property type="match status" value="1"/>
</dbReference>
<feature type="non-terminal residue" evidence="5">
    <location>
        <position position="182"/>
    </location>
</feature>
<reference evidence="5" key="1">
    <citation type="journal article" date="2014" name="Front. Microbiol.">
        <title>High frequency of phylogenetically diverse reductive dehalogenase-homologous genes in deep subseafloor sedimentary metagenomes.</title>
        <authorList>
            <person name="Kawai M."/>
            <person name="Futagami T."/>
            <person name="Toyoda A."/>
            <person name="Takaki Y."/>
            <person name="Nishi S."/>
            <person name="Hori S."/>
            <person name="Arai W."/>
            <person name="Tsubouchi T."/>
            <person name="Morono Y."/>
            <person name="Uchiyama I."/>
            <person name="Ito T."/>
            <person name="Fujiyama A."/>
            <person name="Inagaki F."/>
            <person name="Takami H."/>
        </authorList>
    </citation>
    <scope>NUCLEOTIDE SEQUENCE</scope>
    <source>
        <strain evidence="5">Expedition CK06-06</strain>
    </source>
</reference>